<feature type="transmembrane region" description="Helical" evidence="6">
    <location>
        <begin position="114"/>
        <end position="134"/>
    </location>
</feature>
<name>A0A269PBZ3_9CORY</name>
<feature type="transmembrane region" description="Helical" evidence="6">
    <location>
        <begin position="233"/>
        <end position="253"/>
    </location>
</feature>
<feature type="domain" description="ABC-2 type transporter transmembrane" evidence="7">
    <location>
        <begin position="22"/>
        <end position="193"/>
    </location>
</feature>
<organism evidence="8 9">
    <name type="scientific">Corynebacterium hadale</name>
    <dbReference type="NCBI Taxonomy" id="2026255"/>
    <lineage>
        <taxon>Bacteria</taxon>
        <taxon>Bacillati</taxon>
        <taxon>Actinomycetota</taxon>
        <taxon>Actinomycetes</taxon>
        <taxon>Mycobacteriales</taxon>
        <taxon>Corynebacteriaceae</taxon>
        <taxon>Corynebacterium</taxon>
    </lineage>
</organism>
<comment type="caution">
    <text evidence="8">The sequence shown here is derived from an EMBL/GenBank/DDBJ whole genome shotgun (WGS) entry which is preliminary data.</text>
</comment>
<dbReference type="Proteomes" id="UP000215771">
    <property type="component" value="Unassembled WGS sequence"/>
</dbReference>
<dbReference type="InterPro" id="IPR000412">
    <property type="entry name" value="ABC_2_transport"/>
</dbReference>
<feature type="transmembrane region" description="Helical" evidence="6">
    <location>
        <begin position="172"/>
        <end position="190"/>
    </location>
</feature>
<dbReference type="Pfam" id="PF01061">
    <property type="entry name" value="ABC2_membrane"/>
    <property type="match status" value="1"/>
</dbReference>
<gene>
    <name evidence="8" type="ORF">CIG21_09310</name>
</gene>
<dbReference type="GO" id="GO:0043190">
    <property type="term" value="C:ATP-binding cassette (ABC) transporter complex"/>
    <property type="evidence" value="ECO:0007669"/>
    <property type="project" value="InterPro"/>
</dbReference>
<dbReference type="InterPro" id="IPR051328">
    <property type="entry name" value="T7SS_ABC-Transporter"/>
</dbReference>
<dbReference type="PANTHER" id="PTHR43077:SF11">
    <property type="entry name" value="TRANSPORT PERMEASE YVFS-RELATED"/>
    <property type="match status" value="1"/>
</dbReference>
<evidence type="ECO:0000256" key="4">
    <source>
        <dbReference type="ARBA" id="ARBA00023136"/>
    </source>
</evidence>
<dbReference type="GO" id="GO:0140359">
    <property type="term" value="F:ABC-type transporter activity"/>
    <property type="evidence" value="ECO:0007669"/>
    <property type="project" value="InterPro"/>
</dbReference>
<reference evidence="8 9" key="1">
    <citation type="submission" date="2017-08" db="EMBL/GenBank/DDBJ databases">
        <authorList>
            <person name="de Groot N.N."/>
        </authorList>
    </citation>
    <scope>NUCLEOTIDE SEQUENCE [LARGE SCALE GENOMIC DNA]</scope>
    <source>
        <strain evidence="8 9">NBT06-6</strain>
    </source>
</reference>
<comment type="subcellular location">
    <subcellularLocation>
        <location evidence="1">Membrane</location>
        <topology evidence="1">Multi-pass membrane protein</topology>
    </subcellularLocation>
</comment>
<dbReference type="EMBL" id="NQMQ01000019">
    <property type="protein sequence ID" value="PAJ69045.1"/>
    <property type="molecule type" value="Genomic_DNA"/>
</dbReference>
<dbReference type="PIRSF" id="PIRSF006648">
    <property type="entry name" value="DrrB"/>
    <property type="match status" value="1"/>
</dbReference>
<evidence type="ECO:0000313" key="8">
    <source>
        <dbReference type="EMBL" id="PAJ69045.1"/>
    </source>
</evidence>
<keyword evidence="3 6" id="KW-1133">Transmembrane helix</keyword>
<evidence type="ECO:0000256" key="3">
    <source>
        <dbReference type="ARBA" id="ARBA00022989"/>
    </source>
</evidence>
<feature type="transmembrane region" description="Helical" evidence="6">
    <location>
        <begin position="140"/>
        <end position="160"/>
    </location>
</feature>
<evidence type="ECO:0000259" key="7">
    <source>
        <dbReference type="Pfam" id="PF01061"/>
    </source>
</evidence>
<keyword evidence="4 6" id="KW-0472">Membrane</keyword>
<evidence type="ECO:0000313" key="9">
    <source>
        <dbReference type="Proteomes" id="UP000215771"/>
    </source>
</evidence>
<evidence type="ECO:0000256" key="5">
    <source>
        <dbReference type="ARBA" id="ARBA00023251"/>
    </source>
</evidence>
<dbReference type="InterPro" id="IPR013525">
    <property type="entry name" value="ABC2_TM"/>
</dbReference>
<feature type="transmembrane region" description="Helical" evidence="6">
    <location>
        <begin position="59"/>
        <end position="85"/>
    </location>
</feature>
<sequence>MTTTQTPTFSNTLSYIGHDLLRLRRELTVLVFSVVLPIFFYLLFGAMDDYADEPVNGGNISALVMLGMAVYAGVTGAVGAAGSTITEAESGWSRQLALTPLRPWQLTLSNMCNVALRAILPIAAVFIVGALTRAEMQPHLWLLAFITCVLACIPFGFYGMACAMAVPGSNTVAIASTSIVLLSFAGNLFIPLKEPLLEIGRFTPMYGAAALARWPVSRGTQLLASGTTTDPMWWAWANIAVWTTVFVTAVLLLRRRDKNRK</sequence>
<dbReference type="GO" id="GO:0046677">
    <property type="term" value="P:response to antibiotic"/>
    <property type="evidence" value="ECO:0007669"/>
    <property type="project" value="UniProtKB-KW"/>
</dbReference>
<keyword evidence="5" id="KW-0046">Antibiotic resistance</keyword>
<accession>A0A269PBZ3</accession>
<keyword evidence="2 6" id="KW-0812">Transmembrane</keyword>
<proteinExistence type="predicted"/>
<dbReference type="PANTHER" id="PTHR43077">
    <property type="entry name" value="TRANSPORT PERMEASE YVFS-RELATED"/>
    <property type="match status" value="1"/>
</dbReference>
<evidence type="ECO:0000256" key="2">
    <source>
        <dbReference type="ARBA" id="ARBA00022692"/>
    </source>
</evidence>
<dbReference type="RefSeq" id="WP_095278441.1">
    <property type="nucleotide sequence ID" value="NZ_CP047655.1"/>
</dbReference>
<protein>
    <submittedName>
        <fullName evidence="8">ABC transporter permease</fullName>
    </submittedName>
</protein>
<evidence type="ECO:0000256" key="1">
    <source>
        <dbReference type="ARBA" id="ARBA00004141"/>
    </source>
</evidence>
<dbReference type="AlphaFoldDB" id="A0A269PBZ3"/>
<evidence type="ECO:0000256" key="6">
    <source>
        <dbReference type="SAM" id="Phobius"/>
    </source>
</evidence>
<feature type="transmembrane region" description="Helical" evidence="6">
    <location>
        <begin position="27"/>
        <end position="47"/>
    </location>
</feature>